<evidence type="ECO:0000256" key="1">
    <source>
        <dbReference type="SAM" id="MobiDB-lite"/>
    </source>
</evidence>
<feature type="region of interest" description="Disordered" evidence="1">
    <location>
        <begin position="143"/>
        <end position="163"/>
    </location>
</feature>
<dbReference type="GO" id="GO:0016887">
    <property type="term" value="F:ATP hydrolysis activity"/>
    <property type="evidence" value="ECO:0007669"/>
    <property type="project" value="InterPro"/>
</dbReference>
<dbReference type="PANTHER" id="PTHR47691:SF3">
    <property type="entry name" value="HTH-TYPE TRANSCRIPTIONAL REGULATOR RV0890C-RELATED"/>
    <property type="match status" value="1"/>
</dbReference>
<proteinExistence type="predicted"/>
<reference evidence="4" key="1">
    <citation type="submission" date="2015-10" db="EMBL/GenBank/DDBJ databases">
        <authorList>
            <person name="Ju K.-S."/>
            <person name="Doroghazi J.R."/>
            <person name="Metcalf W.W."/>
        </authorList>
    </citation>
    <scope>NUCLEOTIDE SEQUENCE [LARGE SCALE GENOMIC DNA]</scope>
    <source>
        <strain evidence="4">NRRL 3151</strain>
    </source>
</reference>
<dbReference type="Pfam" id="PF13401">
    <property type="entry name" value="AAA_22"/>
    <property type="match status" value="1"/>
</dbReference>
<keyword evidence="4" id="KW-1185">Reference proteome</keyword>
<evidence type="ECO:0000313" key="4">
    <source>
        <dbReference type="Proteomes" id="UP000053923"/>
    </source>
</evidence>
<dbReference type="Gene3D" id="3.40.50.300">
    <property type="entry name" value="P-loop containing nucleotide triphosphate hydrolases"/>
    <property type="match status" value="1"/>
</dbReference>
<accession>A0A101JRX8</accession>
<protein>
    <recommendedName>
        <fullName evidence="2">ORC1/DEAH AAA+ ATPase domain-containing protein</fullName>
    </recommendedName>
</protein>
<comment type="caution">
    <text evidence="3">The sequence shown here is derived from an EMBL/GenBank/DDBJ whole genome shotgun (WGS) entry which is preliminary data.</text>
</comment>
<feature type="domain" description="ORC1/DEAH AAA+ ATPase" evidence="2">
    <location>
        <begin position="17"/>
        <end position="141"/>
    </location>
</feature>
<organism evidence="3 4">
    <name type="scientific">Streptomyces regalis</name>
    <dbReference type="NCBI Taxonomy" id="68262"/>
    <lineage>
        <taxon>Bacteria</taxon>
        <taxon>Bacillati</taxon>
        <taxon>Actinomycetota</taxon>
        <taxon>Actinomycetes</taxon>
        <taxon>Kitasatosporales</taxon>
        <taxon>Streptomycetaceae</taxon>
        <taxon>Streptomyces</taxon>
    </lineage>
</organism>
<evidence type="ECO:0000313" key="3">
    <source>
        <dbReference type="EMBL" id="KUL31864.1"/>
    </source>
</evidence>
<dbReference type="Proteomes" id="UP000053923">
    <property type="component" value="Unassembled WGS sequence"/>
</dbReference>
<dbReference type="AlphaFoldDB" id="A0A101JRX8"/>
<dbReference type="PRINTS" id="PR00364">
    <property type="entry name" value="DISEASERSIST"/>
</dbReference>
<evidence type="ECO:0000259" key="2">
    <source>
        <dbReference type="Pfam" id="PF13401"/>
    </source>
</evidence>
<sequence>MGRRQETAQIRRLLGIRRLVTLTGMGGVGKTRLALEVAAASREAFADGVWLVGLAPVSDPSAVATTAAGALRVPDLGALPYMDQLTGYLAGRRALLVLDNCEHLVDACAELAGTLLSAAPELRILATSRHTLGVTGEPGLRPRAACAGRGGGTAAGPGHRRPA</sequence>
<dbReference type="InterPro" id="IPR027417">
    <property type="entry name" value="P-loop_NTPase"/>
</dbReference>
<dbReference type="EMBL" id="LLZG01000243">
    <property type="protein sequence ID" value="KUL31864.1"/>
    <property type="molecule type" value="Genomic_DNA"/>
</dbReference>
<dbReference type="PANTHER" id="PTHR47691">
    <property type="entry name" value="REGULATOR-RELATED"/>
    <property type="match status" value="1"/>
</dbReference>
<dbReference type="SUPFAM" id="SSF52540">
    <property type="entry name" value="P-loop containing nucleoside triphosphate hydrolases"/>
    <property type="match status" value="1"/>
</dbReference>
<dbReference type="InterPro" id="IPR049945">
    <property type="entry name" value="AAA_22"/>
</dbReference>
<gene>
    <name evidence="3" type="ORF">ADL12_24605</name>
</gene>
<name>A0A101JRX8_9ACTN</name>